<keyword evidence="4" id="KW-1185">Reference proteome</keyword>
<evidence type="ECO:0000256" key="1">
    <source>
        <dbReference type="SAM" id="MobiDB-lite"/>
    </source>
</evidence>
<dbReference type="Pfam" id="PF03372">
    <property type="entry name" value="Exo_endo_phos"/>
    <property type="match status" value="1"/>
</dbReference>
<dbReference type="InterPro" id="IPR005135">
    <property type="entry name" value="Endo/exonuclease/phosphatase"/>
</dbReference>
<organism evidence="3 4">
    <name type="scientific">Nocardioides scoriae</name>
    <dbReference type="NCBI Taxonomy" id="642780"/>
    <lineage>
        <taxon>Bacteria</taxon>
        <taxon>Bacillati</taxon>
        <taxon>Actinomycetota</taxon>
        <taxon>Actinomycetes</taxon>
        <taxon>Propionibacteriales</taxon>
        <taxon>Nocardioidaceae</taxon>
        <taxon>Nocardioides</taxon>
    </lineage>
</organism>
<reference evidence="4" key="1">
    <citation type="submission" date="2016-10" db="EMBL/GenBank/DDBJ databases">
        <authorList>
            <person name="Varghese N."/>
            <person name="Submissions S."/>
        </authorList>
    </citation>
    <scope>NUCLEOTIDE SEQUENCE [LARGE SCALE GENOMIC DNA]</scope>
    <source>
        <strain evidence="4">DSM 22127</strain>
    </source>
</reference>
<evidence type="ECO:0000313" key="3">
    <source>
        <dbReference type="EMBL" id="SDS71255.1"/>
    </source>
</evidence>
<gene>
    <name evidence="3" type="ORF">SAMN04488570_2509</name>
</gene>
<evidence type="ECO:0000259" key="2">
    <source>
        <dbReference type="Pfam" id="PF03372"/>
    </source>
</evidence>
<keyword evidence="3" id="KW-0378">Hydrolase</keyword>
<dbReference type="SUPFAM" id="SSF56219">
    <property type="entry name" value="DNase I-like"/>
    <property type="match status" value="1"/>
</dbReference>
<dbReference type="AlphaFoldDB" id="A0A1H1UFG3"/>
<evidence type="ECO:0000313" key="4">
    <source>
        <dbReference type="Proteomes" id="UP000198859"/>
    </source>
</evidence>
<sequence>MTGVPRRTLLAVVAVLVAAVVVTGWWVRRPAPGGAPDPGAAPSTPAPTPSEEVPPVVDLRLATFNLLASRHTRPGGDRPGFAPAEERMGGVLEVLARHDLTLVGLQEFEGDQRAAFAARATGWRAFPGTTLGPGVGENSVAWRSDTWAPVRTELVEVPYFRGRLVRAPYVLLRHRETGLRVWLSTFHNPASTPRNPGQQVHRDAATDAEIALFLRLEATGVPQLVTGDMNERGHYFCRVTAATPLTSPAGGSHDGGRCRPPETGIDQVFGSPGVRWTSYDVHRDALVRRTTDHPVVVVGARIDAADFPRARRPGAGSDQADED</sequence>
<feature type="region of interest" description="Disordered" evidence="1">
    <location>
        <begin position="246"/>
        <end position="266"/>
    </location>
</feature>
<feature type="region of interest" description="Disordered" evidence="1">
    <location>
        <begin position="33"/>
        <end position="53"/>
    </location>
</feature>
<protein>
    <submittedName>
        <fullName evidence="3">Endonuclease/Exonuclease/phosphatase family protein</fullName>
    </submittedName>
</protein>
<dbReference type="GO" id="GO:0004519">
    <property type="term" value="F:endonuclease activity"/>
    <property type="evidence" value="ECO:0007669"/>
    <property type="project" value="UniProtKB-KW"/>
</dbReference>
<dbReference type="RefSeq" id="WP_157682846.1">
    <property type="nucleotide sequence ID" value="NZ_LT629757.1"/>
</dbReference>
<dbReference type="Gene3D" id="3.60.10.10">
    <property type="entry name" value="Endonuclease/exonuclease/phosphatase"/>
    <property type="match status" value="1"/>
</dbReference>
<dbReference type="Proteomes" id="UP000198859">
    <property type="component" value="Chromosome I"/>
</dbReference>
<dbReference type="STRING" id="642780.SAMN04488570_2509"/>
<dbReference type="OrthoDB" id="3763091at2"/>
<proteinExistence type="predicted"/>
<keyword evidence="3" id="KW-0540">Nuclease</keyword>
<keyword evidence="3" id="KW-0255">Endonuclease</keyword>
<name>A0A1H1UFG3_9ACTN</name>
<dbReference type="GO" id="GO:0004527">
    <property type="term" value="F:exonuclease activity"/>
    <property type="evidence" value="ECO:0007669"/>
    <property type="project" value="UniProtKB-KW"/>
</dbReference>
<dbReference type="EMBL" id="LT629757">
    <property type="protein sequence ID" value="SDS71255.1"/>
    <property type="molecule type" value="Genomic_DNA"/>
</dbReference>
<keyword evidence="3" id="KW-0269">Exonuclease</keyword>
<dbReference type="InterPro" id="IPR036691">
    <property type="entry name" value="Endo/exonu/phosph_ase_sf"/>
</dbReference>
<accession>A0A1H1UFG3</accession>
<feature type="domain" description="Endonuclease/exonuclease/phosphatase" evidence="2">
    <location>
        <begin position="62"/>
        <end position="293"/>
    </location>
</feature>